<accession>A0A3B3T4P7</accession>
<dbReference type="AlphaFoldDB" id="A0A3B3T4P7"/>
<evidence type="ECO:0000313" key="3">
    <source>
        <dbReference type="Proteomes" id="UP000261540"/>
    </source>
</evidence>
<evidence type="ECO:0000259" key="1">
    <source>
        <dbReference type="Pfam" id="PF00095"/>
    </source>
</evidence>
<feature type="domain" description="WAP" evidence="1">
    <location>
        <begin position="24"/>
        <end position="62"/>
    </location>
</feature>
<sequence length="75" mass="8270">MGSGTNLLERGWILWYGFSHVVCRAGACPTNGGRLPSTSGCTCDCDCPGKLKCCAYGTIRTCWWHLYWCNVNAFV</sequence>
<reference evidence="2" key="1">
    <citation type="submission" date="2025-08" db="UniProtKB">
        <authorList>
            <consortium name="Ensembl"/>
        </authorList>
    </citation>
    <scope>IDENTIFICATION</scope>
</reference>
<dbReference type="GO" id="GO:0005576">
    <property type="term" value="C:extracellular region"/>
    <property type="evidence" value="ECO:0007669"/>
    <property type="project" value="InterPro"/>
</dbReference>
<dbReference type="Ensembl" id="ENSPKIT00000018259.1">
    <property type="protein sequence ID" value="ENSPKIP00000037296.1"/>
    <property type="gene ID" value="ENSPKIG00000015537.1"/>
</dbReference>
<proteinExistence type="predicted"/>
<keyword evidence="3" id="KW-1185">Reference proteome</keyword>
<dbReference type="SUPFAM" id="SSF57256">
    <property type="entry name" value="Elafin-like"/>
    <property type="match status" value="1"/>
</dbReference>
<dbReference type="Pfam" id="PF00095">
    <property type="entry name" value="WAP"/>
    <property type="match status" value="1"/>
</dbReference>
<organism evidence="2 3">
    <name type="scientific">Paramormyrops kingsleyae</name>
    <dbReference type="NCBI Taxonomy" id="1676925"/>
    <lineage>
        <taxon>Eukaryota</taxon>
        <taxon>Metazoa</taxon>
        <taxon>Chordata</taxon>
        <taxon>Craniata</taxon>
        <taxon>Vertebrata</taxon>
        <taxon>Euteleostomi</taxon>
        <taxon>Actinopterygii</taxon>
        <taxon>Neopterygii</taxon>
        <taxon>Teleostei</taxon>
        <taxon>Osteoglossocephala</taxon>
        <taxon>Osteoglossomorpha</taxon>
        <taxon>Osteoglossiformes</taxon>
        <taxon>Mormyridae</taxon>
        <taxon>Paramormyrops</taxon>
    </lineage>
</organism>
<name>A0A3B3T4P7_9TELE</name>
<reference evidence="2" key="2">
    <citation type="submission" date="2025-09" db="UniProtKB">
        <authorList>
            <consortium name="Ensembl"/>
        </authorList>
    </citation>
    <scope>IDENTIFICATION</scope>
</reference>
<dbReference type="Proteomes" id="UP000261540">
    <property type="component" value="Unplaced"/>
</dbReference>
<dbReference type="GO" id="GO:0030414">
    <property type="term" value="F:peptidase inhibitor activity"/>
    <property type="evidence" value="ECO:0007669"/>
    <property type="project" value="InterPro"/>
</dbReference>
<evidence type="ECO:0000313" key="2">
    <source>
        <dbReference type="Ensembl" id="ENSPKIP00000037296.1"/>
    </source>
</evidence>
<protein>
    <recommendedName>
        <fullName evidence="1">WAP domain-containing protein</fullName>
    </recommendedName>
</protein>
<dbReference type="GeneTree" id="ENSGT00940000179803"/>
<dbReference type="InterPro" id="IPR008197">
    <property type="entry name" value="WAP_dom"/>
</dbReference>
<dbReference type="InterPro" id="IPR036645">
    <property type="entry name" value="Elafin-like_sf"/>
</dbReference>